<dbReference type="InterPro" id="IPR036527">
    <property type="entry name" value="SCP2_sterol-bd_dom_sf"/>
</dbReference>
<dbReference type="Gene3D" id="3.40.630.30">
    <property type="match status" value="2"/>
</dbReference>
<evidence type="ECO:0000259" key="1">
    <source>
        <dbReference type="PROSITE" id="PS51186"/>
    </source>
</evidence>
<dbReference type="InterPro" id="IPR025559">
    <property type="entry name" value="Eis_dom"/>
</dbReference>
<comment type="caution">
    <text evidence="2">The sequence shown here is derived from an EMBL/GenBank/DDBJ whole genome shotgun (WGS) entry which is preliminary data.</text>
</comment>
<dbReference type="EMBL" id="ACVN02000308">
    <property type="protein sequence ID" value="ERK50364.1"/>
    <property type="molecule type" value="Genomic_DNA"/>
</dbReference>
<evidence type="ECO:0000313" key="3">
    <source>
        <dbReference type="Proteomes" id="UP000017052"/>
    </source>
</evidence>
<dbReference type="Pfam" id="PF17668">
    <property type="entry name" value="Acetyltransf_17"/>
    <property type="match status" value="1"/>
</dbReference>
<dbReference type="PANTHER" id="PTHR37817:SF1">
    <property type="entry name" value="N-ACETYLTRANSFERASE EIS"/>
    <property type="match status" value="1"/>
</dbReference>
<feature type="domain" description="N-acetyltransferase" evidence="1">
    <location>
        <begin position="1"/>
        <end position="113"/>
    </location>
</feature>
<proteinExistence type="predicted"/>
<gene>
    <name evidence="2" type="ORF">HMPREF0682_0667</name>
</gene>
<dbReference type="GO" id="GO:0030649">
    <property type="term" value="P:aminoglycoside antibiotic catabolic process"/>
    <property type="evidence" value="ECO:0007669"/>
    <property type="project" value="TreeGrafter"/>
</dbReference>
<keyword evidence="3" id="KW-1185">Reference proteome</keyword>
<dbReference type="Pfam" id="PF13527">
    <property type="entry name" value="Acetyltransf_9"/>
    <property type="match status" value="1"/>
</dbReference>
<dbReference type="Gene3D" id="3.30.1050.10">
    <property type="entry name" value="SCP2 sterol-binding domain"/>
    <property type="match status" value="1"/>
</dbReference>
<dbReference type="InterPro" id="IPR000182">
    <property type="entry name" value="GNAT_dom"/>
</dbReference>
<dbReference type="InterPro" id="IPR016181">
    <property type="entry name" value="Acyl_CoA_acyltransferase"/>
</dbReference>
<name>U2Q2W3_9ACTN</name>
<evidence type="ECO:0000313" key="2">
    <source>
        <dbReference type="EMBL" id="ERK50364.1"/>
    </source>
</evidence>
<dbReference type="InterPro" id="IPR051554">
    <property type="entry name" value="Acetyltransferase_Eis"/>
</dbReference>
<dbReference type="Proteomes" id="UP000017052">
    <property type="component" value="Unassembled WGS sequence"/>
</dbReference>
<reference evidence="2" key="1">
    <citation type="submission" date="2013-08" db="EMBL/GenBank/DDBJ databases">
        <authorList>
            <person name="Durkin A.S."/>
            <person name="Haft D.R."/>
            <person name="McCorrison J."/>
            <person name="Torralba M."/>
            <person name="Gillis M."/>
            <person name="Haft D.H."/>
            <person name="Methe B."/>
            <person name="Sutton G."/>
            <person name="Nelson K.E."/>
        </authorList>
    </citation>
    <scope>NUCLEOTIDE SEQUENCE [LARGE SCALE GENOMIC DNA]</scope>
    <source>
        <strain evidence="2">F0233</strain>
    </source>
</reference>
<protein>
    <submittedName>
        <fullName evidence="2">Sterol carrier protein domain protein</fullName>
    </submittedName>
</protein>
<accession>U2Q2W3</accession>
<dbReference type="SUPFAM" id="SSF55718">
    <property type="entry name" value="SCP-like"/>
    <property type="match status" value="1"/>
</dbReference>
<dbReference type="SUPFAM" id="SSF55729">
    <property type="entry name" value="Acyl-CoA N-acyltransferases (Nat)"/>
    <property type="match status" value="1"/>
</dbReference>
<dbReference type="InterPro" id="IPR041380">
    <property type="entry name" value="Acetyltransf_17"/>
</dbReference>
<dbReference type="GO" id="GO:0034069">
    <property type="term" value="F:aminoglycoside N-acetyltransferase activity"/>
    <property type="evidence" value="ECO:0007669"/>
    <property type="project" value="TreeGrafter"/>
</dbReference>
<dbReference type="Pfam" id="PF13530">
    <property type="entry name" value="SCP2_2"/>
    <property type="match status" value="1"/>
</dbReference>
<sequence length="362" mass="38347">MARRTPYATFASFDGTINTGRGHLERADLITDVTVRPSARRNGLLTALMRADLTEAAGRGLTLAALTATEATIYRRFGFGPATETVGATLRTGPGHGLRAPARPGAVHELDLDAAPEVMDRVFALFHAASRGSHSRPAWCNDHATGVWSALTTGSIEGVHAAAHWDGRGAPDGVVTFTLRRGPAGGHGDYALDVEVVEMIAAHESAELALWRYLASIDLARSVSAPHLNPNSPLPWALDDPRRLARTSREDLTWLRILDVPGALRARGWDGCGRLTMEVRDPLGLSGGVFALDVSPEGAEAAPTGARPEVSLGIATLGSLYLGLADPVAMAAAGLIEGDPERVAALRVLFATDRAPYNITYF</sequence>
<dbReference type="PANTHER" id="PTHR37817">
    <property type="entry name" value="N-ACETYLTRANSFERASE EIS"/>
    <property type="match status" value="1"/>
</dbReference>
<organism evidence="2 3">
    <name type="scientific">Propionibacterium acidifaciens F0233</name>
    <dbReference type="NCBI Taxonomy" id="553198"/>
    <lineage>
        <taxon>Bacteria</taxon>
        <taxon>Bacillati</taxon>
        <taxon>Actinomycetota</taxon>
        <taxon>Actinomycetes</taxon>
        <taxon>Propionibacteriales</taxon>
        <taxon>Propionibacteriaceae</taxon>
        <taxon>Propionibacterium</taxon>
    </lineage>
</organism>
<dbReference type="AlphaFoldDB" id="U2Q2W3"/>
<dbReference type="PROSITE" id="PS51186">
    <property type="entry name" value="GNAT"/>
    <property type="match status" value="1"/>
</dbReference>